<dbReference type="InterPro" id="IPR002716">
    <property type="entry name" value="PIN_dom"/>
</dbReference>
<evidence type="ECO:0000256" key="2">
    <source>
        <dbReference type="ARBA" id="ARBA00022722"/>
    </source>
</evidence>
<dbReference type="KEGG" id="gbi:PG2T_04180"/>
<keyword evidence="3 5" id="KW-0479">Metal-binding</keyword>
<feature type="domain" description="PIN" evidence="6">
    <location>
        <begin position="3"/>
        <end position="130"/>
    </location>
</feature>
<dbReference type="GO" id="GO:0004540">
    <property type="term" value="F:RNA nuclease activity"/>
    <property type="evidence" value="ECO:0007669"/>
    <property type="project" value="InterPro"/>
</dbReference>
<keyword evidence="8" id="KW-1185">Reference proteome</keyword>
<evidence type="ECO:0000313" key="8">
    <source>
        <dbReference type="Proteomes" id="UP000092952"/>
    </source>
</evidence>
<dbReference type="EMBL" id="CP014671">
    <property type="protein sequence ID" value="ANX03466.1"/>
    <property type="molecule type" value="Genomic_DNA"/>
</dbReference>
<dbReference type="SUPFAM" id="SSF88723">
    <property type="entry name" value="PIN domain-like"/>
    <property type="match status" value="1"/>
</dbReference>
<comment type="similarity">
    <text evidence="5">Belongs to the PINc/VapC protein family.</text>
</comment>
<dbReference type="RefSeq" id="WP_068802962.1">
    <property type="nucleotide sequence ID" value="NZ_CP014671.1"/>
</dbReference>
<dbReference type="STRING" id="1810504.PG2T_04180"/>
<comment type="function">
    <text evidence="5">Toxic component of a toxin-antitoxin (TA) system. An RNase.</text>
</comment>
<feature type="binding site" evidence="5">
    <location>
        <position position="105"/>
    </location>
    <ligand>
        <name>Mg(2+)</name>
        <dbReference type="ChEBI" id="CHEBI:18420"/>
    </ligand>
</feature>
<reference evidence="8" key="1">
    <citation type="submission" date="2016-03" db="EMBL/GenBank/DDBJ databases">
        <title>Complete genome sequence of Solimmundus cernigliae, representing a novel lineage of polycyclic aromatic hydrocarbon degraders within the Gammaproteobacteria.</title>
        <authorList>
            <person name="Singleton D.R."/>
            <person name="Dickey A.N."/>
            <person name="Scholl E.H."/>
            <person name="Wright F.A."/>
            <person name="Aitken M.D."/>
        </authorList>
    </citation>
    <scope>NUCLEOTIDE SEQUENCE [LARGE SCALE GENOMIC DNA]</scope>
    <source>
        <strain evidence="8">TR3.2</strain>
    </source>
</reference>
<keyword evidence="1 5" id="KW-1277">Toxin-antitoxin system</keyword>
<accession>A0A1B1YRP7</accession>
<dbReference type="Gene3D" id="3.40.50.1010">
    <property type="entry name" value="5'-nuclease"/>
    <property type="match status" value="1"/>
</dbReference>
<protein>
    <recommendedName>
        <fullName evidence="5">Ribonuclease VapC</fullName>
        <shortName evidence="5">RNase VapC</shortName>
        <ecNumber evidence="5">3.1.-.-</ecNumber>
    </recommendedName>
    <alternativeName>
        <fullName evidence="5">Toxin VapC</fullName>
    </alternativeName>
</protein>
<evidence type="ECO:0000256" key="1">
    <source>
        <dbReference type="ARBA" id="ARBA00022649"/>
    </source>
</evidence>
<dbReference type="InterPro" id="IPR022907">
    <property type="entry name" value="VapC_family"/>
</dbReference>
<dbReference type="Pfam" id="PF01850">
    <property type="entry name" value="PIN"/>
    <property type="match status" value="1"/>
</dbReference>
<dbReference type="EC" id="3.1.-.-" evidence="5"/>
<evidence type="ECO:0000256" key="3">
    <source>
        <dbReference type="ARBA" id="ARBA00022723"/>
    </source>
</evidence>
<dbReference type="OrthoDB" id="557780at2"/>
<proteinExistence type="inferred from homology"/>
<gene>
    <name evidence="5" type="primary">vapC</name>
    <name evidence="7" type="ORF">PG2T_04180</name>
</gene>
<name>A0A1B1YRP7_9GAMM</name>
<evidence type="ECO:0000313" key="7">
    <source>
        <dbReference type="EMBL" id="ANX03466.1"/>
    </source>
</evidence>
<keyword evidence="5" id="KW-0460">Magnesium</keyword>
<dbReference type="Proteomes" id="UP000092952">
    <property type="component" value="Chromosome"/>
</dbReference>
<keyword evidence="2 5" id="KW-0540">Nuclease</keyword>
<feature type="binding site" evidence="5">
    <location>
        <position position="5"/>
    </location>
    <ligand>
        <name>Mg(2+)</name>
        <dbReference type="ChEBI" id="CHEBI:18420"/>
    </ligand>
</feature>
<evidence type="ECO:0000259" key="6">
    <source>
        <dbReference type="Pfam" id="PF01850"/>
    </source>
</evidence>
<dbReference type="InterPro" id="IPR029060">
    <property type="entry name" value="PIN-like_dom_sf"/>
</dbReference>
<dbReference type="HAMAP" id="MF_00265">
    <property type="entry name" value="VapC_Nob1"/>
    <property type="match status" value="1"/>
</dbReference>
<comment type="cofactor">
    <cofactor evidence="5">
        <name>Mg(2+)</name>
        <dbReference type="ChEBI" id="CHEBI:18420"/>
    </cofactor>
</comment>
<dbReference type="GO" id="GO:0090729">
    <property type="term" value="F:toxin activity"/>
    <property type="evidence" value="ECO:0007669"/>
    <property type="project" value="UniProtKB-KW"/>
</dbReference>
<evidence type="ECO:0000256" key="5">
    <source>
        <dbReference type="HAMAP-Rule" id="MF_00265"/>
    </source>
</evidence>
<organism evidence="7 8">
    <name type="scientific">Immundisolibacter cernigliae</name>
    <dbReference type="NCBI Taxonomy" id="1810504"/>
    <lineage>
        <taxon>Bacteria</taxon>
        <taxon>Pseudomonadati</taxon>
        <taxon>Pseudomonadota</taxon>
        <taxon>Gammaproteobacteria</taxon>
        <taxon>Immundisolibacterales</taxon>
        <taxon>Immundisolibacteraceae</taxon>
        <taxon>Immundisolibacter</taxon>
    </lineage>
</organism>
<dbReference type="InParanoid" id="A0A1B1YRP7"/>
<dbReference type="GO" id="GO:0016787">
    <property type="term" value="F:hydrolase activity"/>
    <property type="evidence" value="ECO:0007669"/>
    <property type="project" value="UniProtKB-KW"/>
</dbReference>
<dbReference type="AlphaFoldDB" id="A0A1B1YRP7"/>
<keyword evidence="5" id="KW-0800">Toxin</keyword>
<sequence>MQYLDTSLLLAALTHEARTASLQTWLAAQDPENLAVSDWVVTEFSGALSIKVRTGQLTPYHRAQALAVFSALVDNSLLVWPVSRLDFRTAARFADQHATGLRSGDALHLAVAANHGGCVCTLDRALCQAAIALGVSTESL</sequence>
<keyword evidence="4 5" id="KW-0378">Hydrolase</keyword>
<dbReference type="GO" id="GO:0000287">
    <property type="term" value="F:magnesium ion binding"/>
    <property type="evidence" value="ECO:0007669"/>
    <property type="project" value="UniProtKB-UniRule"/>
</dbReference>
<dbReference type="CDD" id="cd09874">
    <property type="entry name" value="PIN_MT3492-like"/>
    <property type="match status" value="1"/>
</dbReference>
<evidence type="ECO:0000256" key="4">
    <source>
        <dbReference type="ARBA" id="ARBA00022801"/>
    </source>
</evidence>